<evidence type="ECO:0000313" key="2">
    <source>
        <dbReference type="EMBL" id="GEJ57615.1"/>
    </source>
</evidence>
<gene>
    <name evidence="2" type="ORF">AMYX_23560</name>
</gene>
<comment type="caution">
    <text evidence="2">The sequence shown here is derived from an EMBL/GenBank/DDBJ whole genome shotgun (WGS) entry which is preliminary data.</text>
</comment>
<dbReference type="Gene3D" id="2.160.10.10">
    <property type="entry name" value="Hexapeptide repeat proteins"/>
    <property type="match status" value="1"/>
</dbReference>
<evidence type="ECO:0000313" key="3">
    <source>
        <dbReference type="Proteomes" id="UP000503640"/>
    </source>
</evidence>
<accession>A0A7I9VMH8</accession>
<feature type="compositionally biased region" description="Low complexity" evidence="1">
    <location>
        <begin position="30"/>
        <end position="44"/>
    </location>
</feature>
<evidence type="ECO:0000256" key="1">
    <source>
        <dbReference type="SAM" id="MobiDB-lite"/>
    </source>
</evidence>
<dbReference type="AlphaFoldDB" id="A0A7I9VMH8"/>
<dbReference type="SUPFAM" id="SSF51161">
    <property type="entry name" value="Trimeric LpxA-like enzymes"/>
    <property type="match status" value="1"/>
</dbReference>
<name>A0A7I9VMH8_9BACT</name>
<dbReference type="Proteomes" id="UP000503640">
    <property type="component" value="Unassembled WGS sequence"/>
</dbReference>
<dbReference type="EMBL" id="BJTG01000005">
    <property type="protein sequence ID" value="GEJ57615.1"/>
    <property type="molecule type" value="Genomic_DNA"/>
</dbReference>
<organism evidence="2 3">
    <name type="scientific">Anaeromyxobacter diazotrophicus</name>
    <dbReference type="NCBI Taxonomy" id="2590199"/>
    <lineage>
        <taxon>Bacteria</taxon>
        <taxon>Pseudomonadati</taxon>
        <taxon>Myxococcota</taxon>
        <taxon>Myxococcia</taxon>
        <taxon>Myxococcales</taxon>
        <taxon>Cystobacterineae</taxon>
        <taxon>Anaeromyxobacteraceae</taxon>
        <taxon>Anaeromyxobacter</taxon>
    </lineage>
</organism>
<feature type="region of interest" description="Disordered" evidence="1">
    <location>
        <begin position="1"/>
        <end position="47"/>
    </location>
</feature>
<protein>
    <recommendedName>
        <fullName evidence="4">Serine O-acetyltransferase</fullName>
    </recommendedName>
</protein>
<reference evidence="3" key="1">
    <citation type="journal article" date="2020" name="Appl. Environ. Microbiol.">
        <title>Diazotrophic Anaeromyxobacter Isolates from Soils.</title>
        <authorList>
            <person name="Masuda Y."/>
            <person name="Yamanaka H."/>
            <person name="Xu Z.X."/>
            <person name="Shiratori Y."/>
            <person name="Aono T."/>
            <person name="Amachi S."/>
            <person name="Senoo K."/>
            <person name="Itoh H."/>
        </authorList>
    </citation>
    <scope>NUCLEOTIDE SEQUENCE [LARGE SCALE GENOMIC DNA]</scope>
    <source>
        <strain evidence="3">R267</strain>
    </source>
</reference>
<dbReference type="InterPro" id="IPR011004">
    <property type="entry name" value="Trimer_LpxA-like_sf"/>
</dbReference>
<proteinExistence type="predicted"/>
<sequence length="254" mass="26189">MLDRMASEQIASEQLARGARGAPVRERAAARPGPARTPAPLAGPSSPWRALREDARFAYALRHPGGRGGWWARAKVLAGARGLHLLAIRRVGSAALAWGSASGSLRPLRRGARLGAILALRAGEVLFKSSITAGAVIEGGVYLSERGHIIIGPRSMGAGTIVHDHVTIGRGALPEDKPDIGRGVWIGPRCVIFGRIRVGDGATVLPDTVLSVSVPAGAVVQGNPARVVRREADHGALRRGLAAACGSPPGTGAG</sequence>
<evidence type="ECO:0008006" key="4">
    <source>
        <dbReference type="Google" id="ProtNLM"/>
    </source>
</evidence>
<dbReference type="PANTHER" id="PTHR42811">
    <property type="entry name" value="SERINE ACETYLTRANSFERASE"/>
    <property type="match status" value="1"/>
</dbReference>
<keyword evidence="3" id="KW-1185">Reference proteome</keyword>